<sequence>MAALRRRQQQQTGNAASYNNGLTASEKRDARSQYKTLANKRGAGIKTKNYDNNNKNHALLPFFIRLTSGSLRFLDILKHFEKSKRYQNRLFQFNNVDYDLLMISSSDEYQLAYYILASSRYYLEIKIASRSSSLQNPKNDKNHLELSKAIFIENAATNVAENASCRLGSFAEPAFDPAKYFDCDVDFRK</sequence>
<reference evidence="3" key="1">
    <citation type="submission" date="2022-11" db="UniProtKB">
        <authorList>
            <consortium name="WormBaseParasite"/>
        </authorList>
    </citation>
    <scope>IDENTIFICATION</scope>
</reference>
<proteinExistence type="predicted"/>
<evidence type="ECO:0000313" key="3">
    <source>
        <dbReference type="WBParaSite" id="nRc.2.0.1.t20843-RA"/>
    </source>
</evidence>
<keyword evidence="2" id="KW-1185">Reference proteome</keyword>
<organism evidence="2 3">
    <name type="scientific">Romanomermis culicivorax</name>
    <name type="common">Nematode worm</name>
    <dbReference type="NCBI Taxonomy" id="13658"/>
    <lineage>
        <taxon>Eukaryota</taxon>
        <taxon>Metazoa</taxon>
        <taxon>Ecdysozoa</taxon>
        <taxon>Nematoda</taxon>
        <taxon>Enoplea</taxon>
        <taxon>Dorylaimia</taxon>
        <taxon>Mermithida</taxon>
        <taxon>Mermithoidea</taxon>
        <taxon>Mermithidae</taxon>
        <taxon>Romanomermis</taxon>
    </lineage>
</organism>
<feature type="compositionally biased region" description="Polar residues" evidence="1">
    <location>
        <begin position="9"/>
        <end position="23"/>
    </location>
</feature>
<dbReference type="WBParaSite" id="nRc.2.0.1.t20843-RA">
    <property type="protein sequence ID" value="nRc.2.0.1.t20843-RA"/>
    <property type="gene ID" value="nRc.2.0.1.g20843"/>
</dbReference>
<evidence type="ECO:0000256" key="1">
    <source>
        <dbReference type="SAM" id="MobiDB-lite"/>
    </source>
</evidence>
<dbReference type="AlphaFoldDB" id="A0A915J546"/>
<evidence type="ECO:0000313" key="2">
    <source>
        <dbReference type="Proteomes" id="UP000887565"/>
    </source>
</evidence>
<dbReference type="Proteomes" id="UP000887565">
    <property type="component" value="Unplaced"/>
</dbReference>
<name>A0A915J546_ROMCU</name>
<protein>
    <submittedName>
        <fullName evidence="3">Uncharacterized protein</fullName>
    </submittedName>
</protein>
<accession>A0A915J546</accession>
<feature type="region of interest" description="Disordered" evidence="1">
    <location>
        <begin position="1"/>
        <end position="29"/>
    </location>
</feature>